<evidence type="ECO:0000256" key="3">
    <source>
        <dbReference type="ARBA" id="ARBA00022670"/>
    </source>
</evidence>
<keyword evidence="5 9" id="KW-0064">Aspartyl protease</keyword>
<evidence type="ECO:0000256" key="2">
    <source>
        <dbReference type="ARBA" id="ARBA00022475"/>
    </source>
</evidence>
<evidence type="ECO:0000256" key="4">
    <source>
        <dbReference type="ARBA" id="ARBA00022692"/>
    </source>
</evidence>
<feature type="transmembrane region" description="Helical" evidence="9">
    <location>
        <begin position="171"/>
        <end position="196"/>
    </location>
</feature>
<evidence type="ECO:0000313" key="12">
    <source>
        <dbReference type="Proteomes" id="UP000297635"/>
    </source>
</evidence>
<feature type="active site" evidence="9">
    <location>
        <position position="148"/>
    </location>
</feature>
<keyword evidence="2 9" id="KW-1003">Cell membrane</keyword>
<dbReference type="RefSeq" id="WP_135472439.1">
    <property type="nucleotide sequence ID" value="NZ_CASJDB010000034.1"/>
</dbReference>
<feature type="transmembrane region" description="Helical" evidence="9">
    <location>
        <begin position="94"/>
        <end position="119"/>
    </location>
</feature>
<keyword evidence="11" id="KW-0449">Lipoprotein</keyword>
<dbReference type="NCBIfam" id="NF011369">
    <property type="entry name" value="PRK14788.1"/>
    <property type="match status" value="1"/>
</dbReference>
<dbReference type="PANTHER" id="PTHR33695:SF1">
    <property type="entry name" value="LIPOPROTEIN SIGNAL PEPTIDASE"/>
    <property type="match status" value="1"/>
</dbReference>
<dbReference type="GO" id="GO:0005886">
    <property type="term" value="C:plasma membrane"/>
    <property type="evidence" value="ECO:0007669"/>
    <property type="project" value="UniProtKB-SubCell"/>
</dbReference>
<comment type="similarity">
    <text evidence="1 9 10">Belongs to the peptidase A8 family.</text>
</comment>
<dbReference type="InterPro" id="IPR001872">
    <property type="entry name" value="Peptidase_A8"/>
</dbReference>
<reference evidence="11 12" key="1">
    <citation type="submission" date="2019-02" db="EMBL/GenBank/DDBJ databases">
        <title>Isolation and identification of novel species under the genus Muribaculum.</title>
        <authorList>
            <person name="Miyake S."/>
            <person name="Ding Y."/>
            <person name="Low A."/>
            <person name="Soh M."/>
            <person name="Seedorf H."/>
        </authorList>
    </citation>
    <scope>NUCLEOTIDE SEQUENCE [LARGE SCALE GENOMIC DNA]</scope>
    <source>
        <strain evidence="11 12">TLL-A3</strain>
    </source>
</reference>
<evidence type="ECO:0000256" key="9">
    <source>
        <dbReference type="HAMAP-Rule" id="MF_00161"/>
    </source>
</evidence>
<gene>
    <name evidence="9" type="primary">lspA</name>
    <name evidence="11" type="ORF">EZ315_12905</name>
</gene>
<dbReference type="UniPathway" id="UPA00665"/>
<dbReference type="GO" id="GO:0006508">
    <property type="term" value="P:proteolysis"/>
    <property type="evidence" value="ECO:0007669"/>
    <property type="project" value="UniProtKB-KW"/>
</dbReference>
<dbReference type="EC" id="3.4.23.36" evidence="9"/>
<feature type="transmembrane region" description="Helical" evidence="9">
    <location>
        <begin position="55"/>
        <end position="82"/>
    </location>
</feature>
<keyword evidence="7 9" id="KW-1133">Transmembrane helix</keyword>
<keyword evidence="3 9" id="KW-0645">Protease</keyword>
<comment type="catalytic activity">
    <reaction evidence="9">
        <text>Release of signal peptides from bacterial membrane prolipoproteins. Hydrolyzes -Xaa-Yaa-Zaa-|-(S,diacylglyceryl)Cys-, in which Xaa is hydrophobic (preferably Leu), and Yaa (Ala or Ser) and Zaa (Gly or Ala) have small, neutral side chains.</text>
        <dbReference type="EC" id="3.4.23.36"/>
    </reaction>
</comment>
<keyword evidence="6 9" id="KW-0378">Hydrolase</keyword>
<name>A0A4Z0V3H9_9BACT</name>
<organism evidence="11 12">
    <name type="scientific">Duncaniella freteri</name>
    <dbReference type="NCBI Taxonomy" id="2530391"/>
    <lineage>
        <taxon>Bacteria</taxon>
        <taxon>Pseudomonadati</taxon>
        <taxon>Bacteroidota</taxon>
        <taxon>Bacteroidia</taxon>
        <taxon>Bacteroidales</taxon>
        <taxon>Muribaculaceae</taxon>
        <taxon>Duncaniella</taxon>
    </lineage>
</organism>
<accession>A0A4Z0V3H9</accession>
<evidence type="ECO:0000256" key="8">
    <source>
        <dbReference type="ARBA" id="ARBA00023136"/>
    </source>
</evidence>
<evidence type="ECO:0000313" key="11">
    <source>
        <dbReference type="EMBL" id="TGG36727.1"/>
    </source>
</evidence>
<comment type="pathway">
    <text evidence="9">Protein modification; lipoprotein biosynthesis (signal peptide cleavage).</text>
</comment>
<dbReference type="PANTHER" id="PTHR33695">
    <property type="entry name" value="LIPOPROTEIN SIGNAL PEPTIDASE"/>
    <property type="match status" value="1"/>
</dbReference>
<comment type="subcellular location">
    <subcellularLocation>
        <location evidence="9">Cell membrane</location>
        <topology evidence="9">Multi-pass membrane protein</topology>
    </subcellularLocation>
</comment>
<dbReference type="PRINTS" id="PR00781">
    <property type="entry name" value="LIPOSIGPTASE"/>
</dbReference>
<evidence type="ECO:0000256" key="7">
    <source>
        <dbReference type="ARBA" id="ARBA00022989"/>
    </source>
</evidence>
<keyword evidence="8 9" id="KW-0472">Membrane</keyword>
<evidence type="ECO:0000256" key="10">
    <source>
        <dbReference type="RuleBase" id="RU004181"/>
    </source>
</evidence>
<dbReference type="Pfam" id="PF01252">
    <property type="entry name" value="Peptidase_A8"/>
    <property type="match status" value="1"/>
</dbReference>
<keyword evidence="4 9" id="KW-0812">Transmembrane</keyword>
<dbReference type="GO" id="GO:0004190">
    <property type="term" value="F:aspartic-type endopeptidase activity"/>
    <property type="evidence" value="ECO:0007669"/>
    <property type="project" value="UniProtKB-UniRule"/>
</dbReference>
<feature type="transmembrane region" description="Helical" evidence="9">
    <location>
        <begin position="12"/>
        <end position="35"/>
    </location>
</feature>
<comment type="function">
    <text evidence="9">This protein specifically catalyzes the removal of signal peptides from prolipoproteins.</text>
</comment>
<sequence length="220" mass="24695">MTHMRSRGTIVAIIIIVTVLLDQIIKIAVKTSFYLGEDMPVFSWFHLLFIENNGMAFGMTIGSKLALTLFRIVAVSALVWYIHSIIRIRVVPKGYLICLALITAGAAGNIFDCVFYGLIFNNPMPPQVASLFPEGGGYAPVFMGKVVDMFYFPLFSFTWPDWVPFVGGQFFLFFQPVFNLADAAISCGIFVLIVFYHKYVLSPSGLRDLSLRSYSKRGRM</sequence>
<keyword evidence="12" id="KW-1185">Reference proteome</keyword>
<feature type="active site" evidence="9">
    <location>
        <position position="182"/>
    </location>
</feature>
<evidence type="ECO:0000256" key="6">
    <source>
        <dbReference type="ARBA" id="ARBA00022801"/>
    </source>
</evidence>
<dbReference type="Proteomes" id="UP000297635">
    <property type="component" value="Unassembled WGS sequence"/>
</dbReference>
<dbReference type="AlphaFoldDB" id="A0A4Z0V3H9"/>
<dbReference type="HAMAP" id="MF_00161">
    <property type="entry name" value="LspA"/>
    <property type="match status" value="1"/>
</dbReference>
<protein>
    <recommendedName>
        <fullName evidence="9">Lipoprotein signal peptidase</fullName>
        <ecNumber evidence="9">3.4.23.36</ecNumber>
    </recommendedName>
    <alternativeName>
        <fullName evidence="9">Prolipoprotein signal peptidase</fullName>
    </alternativeName>
    <alternativeName>
        <fullName evidence="9">Signal peptidase II</fullName>
        <shortName evidence="9">SPase II</shortName>
    </alternativeName>
</protein>
<comment type="caution">
    <text evidence="11">The sequence shown here is derived from an EMBL/GenBank/DDBJ whole genome shotgun (WGS) entry which is preliminary data.</text>
</comment>
<evidence type="ECO:0000256" key="5">
    <source>
        <dbReference type="ARBA" id="ARBA00022750"/>
    </source>
</evidence>
<evidence type="ECO:0000256" key="1">
    <source>
        <dbReference type="ARBA" id="ARBA00006139"/>
    </source>
</evidence>
<dbReference type="EMBL" id="SJSA01000002">
    <property type="protein sequence ID" value="TGG36727.1"/>
    <property type="molecule type" value="Genomic_DNA"/>
</dbReference>
<proteinExistence type="inferred from homology"/>